<dbReference type="EMBL" id="NJHN03000021">
    <property type="protein sequence ID" value="KAH9425191.1"/>
    <property type="molecule type" value="Genomic_DNA"/>
</dbReference>
<accession>A0ABQ8JRF5</accession>
<sequence length="85" mass="9857">MAINTSDNDRFTKNRRKSRELRLPLIKTNIDNTFPNNANVAVMLYRIMRAICKFFDPISKFSMLNPFKSLSPSIKWLISSGALLY</sequence>
<comment type="caution">
    <text evidence="1">The sequence shown here is derived from an EMBL/GenBank/DDBJ whole genome shotgun (WGS) entry which is preliminary data.</text>
</comment>
<protein>
    <submittedName>
        <fullName evidence="1">Uncharacterized protein</fullName>
    </submittedName>
</protein>
<organism evidence="1 2">
    <name type="scientific">Dermatophagoides pteronyssinus</name>
    <name type="common">European house dust mite</name>
    <dbReference type="NCBI Taxonomy" id="6956"/>
    <lineage>
        <taxon>Eukaryota</taxon>
        <taxon>Metazoa</taxon>
        <taxon>Ecdysozoa</taxon>
        <taxon>Arthropoda</taxon>
        <taxon>Chelicerata</taxon>
        <taxon>Arachnida</taxon>
        <taxon>Acari</taxon>
        <taxon>Acariformes</taxon>
        <taxon>Sarcoptiformes</taxon>
        <taxon>Astigmata</taxon>
        <taxon>Psoroptidia</taxon>
        <taxon>Analgoidea</taxon>
        <taxon>Pyroglyphidae</taxon>
        <taxon>Dermatophagoidinae</taxon>
        <taxon>Dermatophagoides</taxon>
    </lineage>
</organism>
<gene>
    <name evidence="1" type="ORF">DERP_013422</name>
</gene>
<evidence type="ECO:0000313" key="2">
    <source>
        <dbReference type="Proteomes" id="UP000887458"/>
    </source>
</evidence>
<reference evidence="1 2" key="2">
    <citation type="journal article" date="2022" name="Mol. Biol. Evol.">
        <title>Comparative Genomics Reveals Insights into the Divergent Evolution of Astigmatic Mites and Household Pest Adaptations.</title>
        <authorList>
            <person name="Xiong Q."/>
            <person name="Wan A.T."/>
            <person name="Liu X."/>
            <person name="Fung C.S."/>
            <person name="Xiao X."/>
            <person name="Malainual N."/>
            <person name="Hou J."/>
            <person name="Wang L."/>
            <person name="Wang M."/>
            <person name="Yang K.Y."/>
            <person name="Cui Y."/>
            <person name="Leung E.L."/>
            <person name="Nong W."/>
            <person name="Shin S.K."/>
            <person name="Au S.W."/>
            <person name="Jeong K.Y."/>
            <person name="Chew F.T."/>
            <person name="Hui J.H."/>
            <person name="Leung T.F."/>
            <person name="Tungtrongchitr A."/>
            <person name="Zhong N."/>
            <person name="Liu Z."/>
            <person name="Tsui S.K."/>
        </authorList>
    </citation>
    <scope>NUCLEOTIDE SEQUENCE [LARGE SCALE GENOMIC DNA]</scope>
    <source>
        <strain evidence="1">Derp</strain>
    </source>
</reference>
<dbReference type="Proteomes" id="UP000887458">
    <property type="component" value="Unassembled WGS sequence"/>
</dbReference>
<name>A0ABQ8JRF5_DERPT</name>
<evidence type="ECO:0000313" key="1">
    <source>
        <dbReference type="EMBL" id="KAH9425191.1"/>
    </source>
</evidence>
<keyword evidence="2" id="KW-1185">Reference proteome</keyword>
<proteinExistence type="predicted"/>
<reference evidence="1 2" key="1">
    <citation type="journal article" date="2018" name="J. Allergy Clin. Immunol.">
        <title>High-quality assembly of Dermatophagoides pteronyssinus genome and transcriptome reveals a wide range of novel allergens.</title>
        <authorList>
            <person name="Liu X.Y."/>
            <person name="Yang K.Y."/>
            <person name="Wang M.Q."/>
            <person name="Kwok J.S."/>
            <person name="Zeng X."/>
            <person name="Yang Z."/>
            <person name="Xiao X.J."/>
            <person name="Lau C.P."/>
            <person name="Li Y."/>
            <person name="Huang Z.M."/>
            <person name="Ba J.G."/>
            <person name="Yim A.K."/>
            <person name="Ouyang C.Y."/>
            <person name="Ngai S.M."/>
            <person name="Chan T.F."/>
            <person name="Leung E.L."/>
            <person name="Liu L."/>
            <person name="Liu Z.G."/>
            <person name="Tsui S.K."/>
        </authorList>
    </citation>
    <scope>NUCLEOTIDE SEQUENCE [LARGE SCALE GENOMIC DNA]</scope>
    <source>
        <strain evidence="1">Derp</strain>
    </source>
</reference>